<organism evidence="2 3">
    <name type="scientific">Hermanssonia centrifuga</name>
    <dbReference type="NCBI Taxonomy" id="98765"/>
    <lineage>
        <taxon>Eukaryota</taxon>
        <taxon>Fungi</taxon>
        <taxon>Dikarya</taxon>
        <taxon>Basidiomycota</taxon>
        <taxon>Agaricomycotina</taxon>
        <taxon>Agaricomycetes</taxon>
        <taxon>Polyporales</taxon>
        <taxon>Meruliaceae</taxon>
        <taxon>Hermanssonia</taxon>
    </lineage>
</organism>
<feature type="compositionally biased region" description="Pro residues" evidence="1">
    <location>
        <begin position="238"/>
        <end position="247"/>
    </location>
</feature>
<dbReference type="AlphaFoldDB" id="A0A2R6NHC4"/>
<dbReference type="Proteomes" id="UP000186601">
    <property type="component" value="Unassembled WGS sequence"/>
</dbReference>
<name>A0A2R6NHC4_9APHY</name>
<evidence type="ECO:0000313" key="3">
    <source>
        <dbReference type="Proteomes" id="UP000186601"/>
    </source>
</evidence>
<feature type="compositionally biased region" description="Polar residues" evidence="1">
    <location>
        <begin position="187"/>
        <end position="196"/>
    </location>
</feature>
<reference evidence="2 3" key="1">
    <citation type="submission" date="2018-02" db="EMBL/GenBank/DDBJ databases">
        <title>Genome sequence of the basidiomycete white-rot fungus Phlebia centrifuga.</title>
        <authorList>
            <person name="Granchi Z."/>
            <person name="Peng M."/>
            <person name="de Vries R.P."/>
            <person name="Hilden K."/>
            <person name="Makela M.R."/>
            <person name="Grigoriev I."/>
            <person name="Riley R."/>
        </authorList>
    </citation>
    <scope>NUCLEOTIDE SEQUENCE [LARGE SCALE GENOMIC DNA]</scope>
    <source>
        <strain evidence="2 3">FBCC195</strain>
    </source>
</reference>
<feature type="compositionally biased region" description="Basic and acidic residues" evidence="1">
    <location>
        <begin position="100"/>
        <end position="118"/>
    </location>
</feature>
<evidence type="ECO:0000313" key="2">
    <source>
        <dbReference type="EMBL" id="PSR71723.1"/>
    </source>
</evidence>
<dbReference type="EMBL" id="MLYV02001246">
    <property type="protein sequence ID" value="PSR71723.1"/>
    <property type="molecule type" value="Genomic_DNA"/>
</dbReference>
<keyword evidence="3" id="KW-1185">Reference proteome</keyword>
<accession>A0A2R6NHC4</accession>
<protein>
    <submittedName>
        <fullName evidence="2">Uncharacterized protein</fullName>
    </submittedName>
</protein>
<feature type="region of interest" description="Disordered" evidence="1">
    <location>
        <begin position="208"/>
        <end position="256"/>
    </location>
</feature>
<gene>
    <name evidence="2" type="ORF">PHLCEN_2v12397</name>
</gene>
<sequence length="275" mass="30466">MIIFMKDALPEAFAYFSIAEPWILSEELQTTGRKLPYVLLNYDRGRLHYSGIKRPTGADYKRNMHDSGKGWHAKKIYIASRAEIPEEIYSTWGEQTSESENDKSGESVQDRPDIEKAKGMSSEATAYLTAIERKRKRTPLFAALDTTTDEEIEAGLEYSTHSKKIKGSATEGHIPSTTSDHEDIAGPSSQPTTPESNLTMIDLTSLADSHDSDEHTPTAADTTMEGTEAGEMITRTPSPGPLLPPATLPTAADDSPKVLKGFSNPYNKNRYLYRF</sequence>
<comment type="caution">
    <text evidence="2">The sequence shown here is derived from an EMBL/GenBank/DDBJ whole genome shotgun (WGS) entry which is preliminary data.</text>
</comment>
<evidence type="ECO:0000256" key="1">
    <source>
        <dbReference type="SAM" id="MobiDB-lite"/>
    </source>
</evidence>
<feature type="region of interest" description="Disordered" evidence="1">
    <location>
        <begin position="163"/>
        <end position="196"/>
    </location>
</feature>
<feature type="region of interest" description="Disordered" evidence="1">
    <location>
        <begin position="92"/>
        <end position="121"/>
    </location>
</feature>
<proteinExistence type="predicted"/>